<dbReference type="AlphaFoldDB" id="A0ABD3RQN2"/>
<dbReference type="EMBL" id="JBJXBP010000008">
    <property type="protein sequence ID" value="KAL3815183.1"/>
    <property type="molecule type" value="Genomic_DNA"/>
</dbReference>
<dbReference type="InterPro" id="IPR013601">
    <property type="entry name" value="FAE1_typ3_polyketide_synth"/>
</dbReference>
<evidence type="ECO:0000313" key="5">
    <source>
        <dbReference type="EMBL" id="KAL3815183.1"/>
    </source>
</evidence>
<evidence type="ECO:0000256" key="2">
    <source>
        <dbReference type="ARBA" id="ARBA00047375"/>
    </source>
</evidence>
<evidence type="ECO:0000256" key="3">
    <source>
        <dbReference type="SAM" id="MobiDB-lite"/>
    </source>
</evidence>
<comment type="catalytic activity">
    <reaction evidence="2">
        <text>a very-long-chain acyl-CoA + malonyl-CoA + H(+) = a very-long-chain 3-oxoacyl-CoA + CO2 + CoA</text>
        <dbReference type="Rhea" id="RHEA:32727"/>
        <dbReference type="ChEBI" id="CHEBI:15378"/>
        <dbReference type="ChEBI" id="CHEBI:16526"/>
        <dbReference type="ChEBI" id="CHEBI:57287"/>
        <dbReference type="ChEBI" id="CHEBI:57384"/>
        <dbReference type="ChEBI" id="CHEBI:90725"/>
        <dbReference type="ChEBI" id="CHEBI:90736"/>
        <dbReference type="EC" id="2.3.1.199"/>
    </reaction>
</comment>
<feature type="domain" description="FAE" evidence="4">
    <location>
        <begin position="94"/>
        <end position="160"/>
    </location>
</feature>
<comment type="caution">
    <text evidence="5">The sequence shown here is derived from an EMBL/GenBank/DDBJ whole genome shotgun (WGS) entry which is preliminary data.</text>
</comment>
<feature type="compositionally biased region" description="Gly residues" evidence="3">
    <location>
        <begin position="38"/>
        <end position="53"/>
    </location>
</feature>
<proteinExistence type="predicted"/>
<organism evidence="5 6">
    <name type="scientific">Penstemon smallii</name>
    <dbReference type="NCBI Taxonomy" id="265156"/>
    <lineage>
        <taxon>Eukaryota</taxon>
        <taxon>Viridiplantae</taxon>
        <taxon>Streptophyta</taxon>
        <taxon>Embryophyta</taxon>
        <taxon>Tracheophyta</taxon>
        <taxon>Spermatophyta</taxon>
        <taxon>Magnoliopsida</taxon>
        <taxon>eudicotyledons</taxon>
        <taxon>Gunneridae</taxon>
        <taxon>Pentapetalae</taxon>
        <taxon>asterids</taxon>
        <taxon>lamiids</taxon>
        <taxon>Lamiales</taxon>
        <taxon>Plantaginaceae</taxon>
        <taxon>Cheloneae</taxon>
        <taxon>Penstemon</taxon>
    </lineage>
</organism>
<feature type="region of interest" description="Disordered" evidence="3">
    <location>
        <begin position="1"/>
        <end position="69"/>
    </location>
</feature>
<accession>A0ABD3RQN2</accession>
<name>A0ABD3RQN2_9LAMI</name>
<dbReference type="Pfam" id="PF08392">
    <property type="entry name" value="FAE1_CUT1_RppA"/>
    <property type="match status" value="1"/>
</dbReference>
<dbReference type="GO" id="GO:0009922">
    <property type="term" value="F:fatty acid elongase activity"/>
    <property type="evidence" value="ECO:0007669"/>
    <property type="project" value="UniProtKB-EC"/>
</dbReference>
<evidence type="ECO:0000256" key="1">
    <source>
        <dbReference type="ARBA" id="ARBA00023315"/>
    </source>
</evidence>
<feature type="compositionally biased region" description="Gly residues" evidence="3">
    <location>
        <begin position="1"/>
        <end position="19"/>
    </location>
</feature>
<sequence>MRGGEVGWGKKGAGEVCGGGEERGEDGVATCTEDVSGEIGGGGWSKEGGGDGGATARVEEEEEGKREGDQDFDAAVTLPSSYPIDIPIVAFPNTNCGADDKAYKCVYEDEDKDGKLGVTLSKDLMSIAGEALKSNITALSPLVLPLSEQLMFCATLMARKIFKLKKINPYICSGSQASFRAFLHPRRGEGGVR</sequence>
<dbReference type="InterPro" id="IPR012392">
    <property type="entry name" value="3-ktacl-CoA_syn"/>
</dbReference>
<evidence type="ECO:0000313" key="6">
    <source>
        <dbReference type="Proteomes" id="UP001634393"/>
    </source>
</evidence>
<dbReference type="Proteomes" id="UP001634393">
    <property type="component" value="Unassembled WGS sequence"/>
</dbReference>
<reference evidence="5 6" key="1">
    <citation type="submission" date="2024-12" db="EMBL/GenBank/DDBJ databases">
        <title>The unique morphological basis and parallel evolutionary history of personate flowers in Penstemon.</title>
        <authorList>
            <person name="Depatie T.H."/>
            <person name="Wessinger C.A."/>
        </authorList>
    </citation>
    <scope>NUCLEOTIDE SEQUENCE [LARGE SCALE GENOMIC DNA]</scope>
    <source>
        <strain evidence="5">WTNN_2</strain>
        <tissue evidence="5">Leaf</tissue>
    </source>
</reference>
<keyword evidence="6" id="KW-1185">Reference proteome</keyword>
<protein>
    <recommendedName>
        <fullName evidence="4">FAE domain-containing protein</fullName>
    </recommendedName>
</protein>
<evidence type="ECO:0000259" key="4">
    <source>
        <dbReference type="Pfam" id="PF08392"/>
    </source>
</evidence>
<gene>
    <name evidence="5" type="ORF">ACJIZ3_016451</name>
</gene>
<keyword evidence="1" id="KW-0808">Transferase</keyword>
<keyword evidence="1" id="KW-0012">Acyltransferase</keyword>
<dbReference type="PANTHER" id="PTHR31561">
    <property type="entry name" value="3-KETOACYL-COA SYNTHASE"/>
    <property type="match status" value="1"/>
</dbReference>